<feature type="transmembrane region" description="Helical" evidence="2">
    <location>
        <begin position="176"/>
        <end position="195"/>
    </location>
</feature>
<feature type="transmembrane region" description="Helical" evidence="2">
    <location>
        <begin position="121"/>
        <end position="139"/>
    </location>
</feature>
<dbReference type="InterPro" id="IPR000620">
    <property type="entry name" value="EamA_dom"/>
</dbReference>
<evidence type="ECO:0000256" key="2">
    <source>
        <dbReference type="SAM" id="Phobius"/>
    </source>
</evidence>
<protein>
    <submittedName>
        <fullName evidence="4">DMT family transporter</fullName>
    </submittedName>
</protein>
<feature type="transmembrane region" description="Helical" evidence="2">
    <location>
        <begin position="65"/>
        <end position="87"/>
    </location>
</feature>
<dbReference type="Proteomes" id="UP000824109">
    <property type="component" value="Unassembled WGS sequence"/>
</dbReference>
<dbReference type="PANTHER" id="PTHR22911">
    <property type="entry name" value="ACYL-MALONYL CONDENSING ENZYME-RELATED"/>
    <property type="match status" value="1"/>
</dbReference>
<dbReference type="InterPro" id="IPR037185">
    <property type="entry name" value="EmrE-like"/>
</dbReference>
<comment type="caution">
    <text evidence="4">The sequence shown here is derived from an EMBL/GenBank/DDBJ whole genome shotgun (WGS) entry which is preliminary data.</text>
</comment>
<organism evidence="4 5">
    <name type="scientific">Candidatus Ornithomonoglobus merdipullorum</name>
    <dbReference type="NCBI Taxonomy" id="2840895"/>
    <lineage>
        <taxon>Bacteria</taxon>
        <taxon>Bacillati</taxon>
        <taxon>Bacillota</taxon>
        <taxon>Clostridia</taxon>
        <taxon>Candidatus Ornithomonoglobus</taxon>
    </lineage>
</organism>
<accession>A0A9D1MDL2</accession>
<dbReference type="EMBL" id="DVNB01000109">
    <property type="protein sequence ID" value="HIU58286.1"/>
    <property type="molecule type" value="Genomic_DNA"/>
</dbReference>
<feature type="transmembrane region" description="Helical" evidence="2">
    <location>
        <begin position="145"/>
        <end position="164"/>
    </location>
</feature>
<dbReference type="PANTHER" id="PTHR22911:SF137">
    <property type="entry name" value="SOLUTE CARRIER FAMILY 35 MEMBER G2-RELATED"/>
    <property type="match status" value="1"/>
</dbReference>
<reference evidence="4" key="2">
    <citation type="journal article" date="2021" name="PeerJ">
        <title>Extensive microbial diversity within the chicken gut microbiome revealed by metagenomics and culture.</title>
        <authorList>
            <person name="Gilroy R."/>
            <person name="Ravi A."/>
            <person name="Getino M."/>
            <person name="Pursley I."/>
            <person name="Horton D.L."/>
            <person name="Alikhan N.F."/>
            <person name="Baker D."/>
            <person name="Gharbi K."/>
            <person name="Hall N."/>
            <person name="Watson M."/>
            <person name="Adriaenssens E.M."/>
            <person name="Foster-Nyarko E."/>
            <person name="Jarju S."/>
            <person name="Secka A."/>
            <person name="Antonio M."/>
            <person name="Oren A."/>
            <person name="Chaudhuri R.R."/>
            <person name="La Ragione R."/>
            <person name="Hildebrand F."/>
            <person name="Pallen M.J."/>
        </authorList>
    </citation>
    <scope>NUCLEOTIDE SEQUENCE</scope>
    <source>
        <strain evidence="4">USAMLcec3-3695</strain>
    </source>
</reference>
<dbReference type="SUPFAM" id="SSF103481">
    <property type="entry name" value="Multidrug resistance efflux transporter EmrE"/>
    <property type="match status" value="2"/>
</dbReference>
<feature type="transmembrane region" description="Helical" evidence="2">
    <location>
        <begin position="207"/>
        <end position="227"/>
    </location>
</feature>
<evidence type="ECO:0000313" key="4">
    <source>
        <dbReference type="EMBL" id="HIU58286.1"/>
    </source>
</evidence>
<reference evidence="4" key="1">
    <citation type="submission" date="2020-10" db="EMBL/GenBank/DDBJ databases">
        <authorList>
            <person name="Gilroy R."/>
        </authorList>
    </citation>
    <scope>NUCLEOTIDE SEQUENCE</scope>
    <source>
        <strain evidence="4">USAMLcec3-3695</strain>
    </source>
</reference>
<comment type="similarity">
    <text evidence="1">Belongs to the EamA transporter family.</text>
</comment>
<gene>
    <name evidence="4" type="ORF">IAA61_10830</name>
</gene>
<evidence type="ECO:0000313" key="5">
    <source>
        <dbReference type="Proteomes" id="UP000824109"/>
    </source>
</evidence>
<proteinExistence type="inferred from homology"/>
<keyword evidence="2" id="KW-0812">Transmembrane</keyword>
<dbReference type="Gene3D" id="1.10.3730.20">
    <property type="match status" value="1"/>
</dbReference>
<feature type="transmembrane region" description="Helical" evidence="2">
    <location>
        <begin position="93"/>
        <end position="114"/>
    </location>
</feature>
<name>A0A9D1MDL2_9FIRM</name>
<evidence type="ECO:0000259" key="3">
    <source>
        <dbReference type="Pfam" id="PF00892"/>
    </source>
</evidence>
<sequence>MSKGKICLILSAVIYGISPVLASIAYRGGINGITLTFLRSSAAAPVLLAVILADKRPLKLSPRTFINVAALGVFGGALPILLLYLSYNFISTGLATTLHFIYPIVTVIASAVIYHERMPRVMLCAVVLVTVGIFMFSDIDARSDKVGIILALLSGLFYSFYVIFIDRSGLDRLDYMVLTFYVMLIMSGATLIFGIATQSLSFDFSPLSWSVGAVISLLVTLCAMPLFQAGVRYEGASAAGILSTVEPVTSVALGALFLGERVETGQIMGASMILFGVILAERGLKKRESPALH</sequence>
<feature type="domain" description="EamA" evidence="3">
    <location>
        <begin position="146"/>
        <end position="279"/>
    </location>
</feature>
<feature type="domain" description="EamA" evidence="3">
    <location>
        <begin position="3"/>
        <end position="136"/>
    </location>
</feature>
<dbReference type="Pfam" id="PF00892">
    <property type="entry name" value="EamA"/>
    <property type="match status" value="2"/>
</dbReference>
<keyword evidence="2" id="KW-0472">Membrane</keyword>
<dbReference type="AlphaFoldDB" id="A0A9D1MDL2"/>
<keyword evidence="2" id="KW-1133">Transmembrane helix</keyword>
<evidence type="ECO:0000256" key="1">
    <source>
        <dbReference type="ARBA" id="ARBA00007362"/>
    </source>
</evidence>
<dbReference type="GO" id="GO:0016020">
    <property type="term" value="C:membrane"/>
    <property type="evidence" value="ECO:0007669"/>
    <property type="project" value="InterPro"/>
</dbReference>
<feature type="transmembrane region" description="Helical" evidence="2">
    <location>
        <begin position="32"/>
        <end position="53"/>
    </location>
</feature>